<dbReference type="SMART" id="SM00387">
    <property type="entry name" value="HATPase_c"/>
    <property type="match status" value="1"/>
</dbReference>
<evidence type="ECO:0000259" key="8">
    <source>
        <dbReference type="PROSITE" id="PS50109"/>
    </source>
</evidence>
<gene>
    <name evidence="9" type="ORF">FD21_GL000789</name>
</gene>
<evidence type="ECO:0000256" key="3">
    <source>
        <dbReference type="ARBA" id="ARBA00012438"/>
    </source>
</evidence>
<dbReference type="InterPro" id="IPR005467">
    <property type="entry name" value="His_kinase_dom"/>
</dbReference>
<keyword evidence="10" id="KW-1185">Reference proteome</keyword>
<reference evidence="9 10" key="1">
    <citation type="journal article" date="2015" name="Genome Announc.">
        <title>Expanding the biotechnology potential of lactobacilli through comparative genomics of 213 strains and associated genera.</title>
        <authorList>
            <person name="Sun Z."/>
            <person name="Harris H.M."/>
            <person name="McCann A."/>
            <person name="Guo C."/>
            <person name="Argimon S."/>
            <person name="Zhang W."/>
            <person name="Yang X."/>
            <person name="Jeffery I.B."/>
            <person name="Cooney J.C."/>
            <person name="Kagawa T.F."/>
            <person name="Liu W."/>
            <person name="Song Y."/>
            <person name="Salvetti E."/>
            <person name="Wrobel A."/>
            <person name="Rasinkangas P."/>
            <person name="Parkhill J."/>
            <person name="Rea M.C."/>
            <person name="O'Sullivan O."/>
            <person name="Ritari J."/>
            <person name="Douillard F.P."/>
            <person name="Paul Ross R."/>
            <person name="Yang R."/>
            <person name="Briner A.E."/>
            <person name="Felis G.E."/>
            <person name="de Vos W.M."/>
            <person name="Barrangou R."/>
            <person name="Klaenhammer T.R."/>
            <person name="Caufield P.W."/>
            <person name="Cui Y."/>
            <person name="Zhang H."/>
            <person name="O'Toole P.W."/>
        </authorList>
    </citation>
    <scope>NUCLEOTIDE SEQUENCE [LARGE SCALE GENOMIC DNA]</scope>
    <source>
        <strain evidence="9 10">DSM 20605</strain>
    </source>
</reference>
<dbReference type="PANTHER" id="PTHR45453">
    <property type="entry name" value="PHOSPHATE REGULON SENSOR PROTEIN PHOR"/>
    <property type="match status" value="1"/>
</dbReference>
<dbReference type="GO" id="GO:0004721">
    <property type="term" value="F:phosphoprotein phosphatase activity"/>
    <property type="evidence" value="ECO:0007669"/>
    <property type="project" value="TreeGrafter"/>
</dbReference>
<sequence>MIKRHGQQHPEIINDSLTYIYQESTQMADLIEKLLTLSRADQMRLPLKNYNLSQSLQSIGSKFQKILPQKMELVLPPGITAVADQQTVEQIVANLLTNASKYSPANSVVTLILKQSPQQTTIQICDQGMGISFEEKKHIFERFYRSNNVRGSVAGTGLGLAIAAQLAALNQLKLTVSNNVPHGSIFSLIFENRN</sequence>
<dbReference type="Gene3D" id="3.30.565.10">
    <property type="entry name" value="Histidine kinase-like ATPase, C-terminal domain"/>
    <property type="match status" value="1"/>
</dbReference>
<dbReference type="Proteomes" id="UP000051576">
    <property type="component" value="Unassembled WGS sequence"/>
</dbReference>
<dbReference type="SUPFAM" id="SSF55874">
    <property type="entry name" value="ATPase domain of HSP90 chaperone/DNA topoisomerase II/histidine kinase"/>
    <property type="match status" value="1"/>
</dbReference>
<dbReference type="GO" id="GO:0005886">
    <property type="term" value="C:plasma membrane"/>
    <property type="evidence" value="ECO:0007669"/>
    <property type="project" value="TreeGrafter"/>
</dbReference>
<comment type="caution">
    <text evidence="9">The sequence shown here is derived from an EMBL/GenBank/DDBJ whole genome shotgun (WGS) entry which is preliminary data.</text>
</comment>
<dbReference type="AlphaFoldDB" id="A0A0R2BPJ9"/>
<dbReference type="PRINTS" id="PR00344">
    <property type="entry name" value="BCTRLSENSOR"/>
</dbReference>
<dbReference type="CDD" id="cd00075">
    <property type="entry name" value="HATPase"/>
    <property type="match status" value="1"/>
</dbReference>
<evidence type="ECO:0000256" key="6">
    <source>
        <dbReference type="ARBA" id="ARBA00022777"/>
    </source>
</evidence>
<dbReference type="PANTHER" id="PTHR45453:SF1">
    <property type="entry name" value="PHOSPHATE REGULON SENSOR PROTEIN PHOR"/>
    <property type="match status" value="1"/>
</dbReference>
<comment type="catalytic activity">
    <reaction evidence="1">
        <text>ATP + protein L-histidine = ADP + protein N-phospho-L-histidine.</text>
        <dbReference type="EC" id="2.7.13.3"/>
    </reaction>
</comment>
<dbReference type="GO" id="GO:0000155">
    <property type="term" value="F:phosphorelay sensor kinase activity"/>
    <property type="evidence" value="ECO:0007669"/>
    <property type="project" value="TreeGrafter"/>
</dbReference>
<feature type="domain" description="Histidine kinase" evidence="8">
    <location>
        <begin position="1"/>
        <end position="194"/>
    </location>
</feature>
<protein>
    <recommendedName>
        <fullName evidence="3">histidine kinase</fullName>
        <ecNumber evidence="3">2.7.13.3</ecNumber>
    </recommendedName>
</protein>
<evidence type="ECO:0000313" key="10">
    <source>
        <dbReference type="Proteomes" id="UP000051576"/>
    </source>
</evidence>
<evidence type="ECO:0000256" key="7">
    <source>
        <dbReference type="ARBA" id="ARBA00023012"/>
    </source>
</evidence>
<dbReference type="InterPro" id="IPR004358">
    <property type="entry name" value="Sig_transdc_His_kin-like_C"/>
</dbReference>
<dbReference type="eggNOG" id="COG2205">
    <property type="taxonomic scope" value="Bacteria"/>
</dbReference>
<dbReference type="InterPro" id="IPR050351">
    <property type="entry name" value="BphY/WalK/GraS-like"/>
</dbReference>
<keyword evidence="7" id="KW-0902">Two-component regulatory system</keyword>
<keyword evidence="6 9" id="KW-0418">Kinase</keyword>
<keyword evidence="5" id="KW-0808">Transferase</keyword>
<dbReference type="Pfam" id="PF02518">
    <property type="entry name" value="HATPase_c"/>
    <property type="match status" value="1"/>
</dbReference>
<dbReference type="STRING" id="1133569.FD21_GL000789"/>
<accession>A0A0R2BPJ9</accession>
<dbReference type="EMBL" id="AYYX01000202">
    <property type="protein sequence ID" value="KRM81421.1"/>
    <property type="molecule type" value="Genomic_DNA"/>
</dbReference>
<dbReference type="GO" id="GO:0016036">
    <property type="term" value="P:cellular response to phosphate starvation"/>
    <property type="evidence" value="ECO:0007669"/>
    <property type="project" value="TreeGrafter"/>
</dbReference>
<keyword evidence="4" id="KW-0597">Phosphoprotein</keyword>
<dbReference type="PATRIC" id="fig|1133569.4.peg.852"/>
<dbReference type="EC" id="2.7.13.3" evidence="3"/>
<dbReference type="InterPro" id="IPR003594">
    <property type="entry name" value="HATPase_dom"/>
</dbReference>
<evidence type="ECO:0000256" key="5">
    <source>
        <dbReference type="ARBA" id="ARBA00022679"/>
    </source>
</evidence>
<organism evidence="9 10">
    <name type="scientific">Liquorilactobacillus vini DSM 20605</name>
    <dbReference type="NCBI Taxonomy" id="1133569"/>
    <lineage>
        <taxon>Bacteria</taxon>
        <taxon>Bacillati</taxon>
        <taxon>Bacillota</taxon>
        <taxon>Bacilli</taxon>
        <taxon>Lactobacillales</taxon>
        <taxon>Lactobacillaceae</taxon>
        <taxon>Liquorilactobacillus</taxon>
    </lineage>
</organism>
<proteinExistence type="predicted"/>
<evidence type="ECO:0000256" key="2">
    <source>
        <dbReference type="ARBA" id="ARBA00004370"/>
    </source>
</evidence>
<name>A0A0R2BPJ9_9LACO</name>
<dbReference type="PROSITE" id="PS50109">
    <property type="entry name" value="HIS_KIN"/>
    <property type="match status" value="1"/>
</dbReference>
<comment type="subcellular location">
    <subcellularLocation>
        <location evidence="2">Membrane</location>
    </subcellularLocation>
</comment>
<evidence type="ECO:0000256" key="1">
    <source>
        <dbReference type="ARBA" id="ARBA00000085"/>
    </source>
</evidence>
<dbReference type="InterPro" id="IPR036890">
    <property type="entry name" value="HATPase_C_sf"/>
</dbReference>
<evidence type="ECO:0000256" key="4">
    <source>
        <dbReference type="ARBA" id="ARBA00022553"/>
    </source>
</evidence>
<evidence type="ECO:0000313" key="9">
    <source>
        <dbReference type="EMBL" id="KRM81421.1"/>
    </source>
</evidence>